<gene>
    <name evidence="7" type="ORF">ORJ04_14595</name>
</gene>
<evidence type="ECO:0000256" key="1">
    <source>
        <dbReference type="ARBA" id="ARBA00005854"/>
    </source>
</evidence>
<sequence length="320" mass="34354">MHSMVFLDAASMGDTDLSALSNTAIPLTCYDHTTEQQVVPRLAQASIAIVNKVQLTADMLLQLPQLKLICVAATGVNNVDLVAAQQQGVVVCNVRGYADTAVAQHVFALLLQLSNKVQQYHHAVRVGHWSQSRHFCLLDYPITELAGKTFVVIGYGALGQASSKLALAFGMQVIIAEQQNAPYCREGRVPFAAALAQADVISLHCPLTPLTERLFNQQTFAAINPGALLINTARGGLIDELALLDALQHGTLGGAALDVLTQEPPLADNLLIQANLPNLLLTPHVAWASAEARLRMVQQLADNITAYTEGNTQNQIWPTG</sequence>
<accession>A0ABT9I1B2</accession>
<dbReference type="SUPFAM" id="SSF52283">
    <property type="entry name" value="Formate/glycerate dehydrogenase catalytic domain-like"/>
    <property type="match status" value="1"/>
</dbReference>
<reference evidence="7 8" key="1">
    <citation type="submission" date="2022-11" db="EMBL/GenBank/DDBJ databases">
        <title>Viruses from the air-sea interface of a natural surface slick.</title>
        <authorList>
            <person name="Rahlff J."/>
            <person name="Holmfeldt K."/>
        </authorList>
    </citation>
    <scope>NUCLEOTIDE SEQUENCE [LARGE SCALE GENOMIC DNA]</scope>
    <source>
        <strain evidence="7 8">SMS4</strain>
    </source>
</reference>
<evidence type="ECO:0000256" key="2">
    <source>
        <dbReference type="ARBA" id="ARBA00023002"/>
    </source>
</evidence>
<dbReference type="RefSeq" id="WP_305976586.1">
    <property type="nucleotide sequence ID" value="NZ_JAPJDZ010000040.1"/>
</dbReference>
<feature type="domain" description="D-isomer specific 2-hydroxyacid dehydrogenase catalytic" evidence="5">
    <location>
        <begin position="16"/>
        <end position="313"/>
    </location>
</feature>
<dbReference type="SUPFAM" id="SSF51735">
    <property type="entry name" value="NAD(P)-binding Rossmann-fold domains"/>
    <property type="match status" value="1"/>
</dbReference>
<feature type="domain" description="D-isomer specific 2-hydroxyacid dehydrogenase NAD-binding" evidence="6">
    <location>
        <begin position="107"/>
        <end position="286"/>
    </location>
</feature>
<organism evidence="7 8">
    <name type="scientific">Rheinheimera baltica</name>
    <dbReference type="NCBI Taxonomy" id="67576"/>
    <lineage>
        <taxon>Bacteria</taxon>
        <taxon>Pseudomonadati</taxon>
        <taxon>Pseudomonadota</taxon>
        <taxon>Gammaproteobacteria</taxon>
        <taxon>Chromatiales</taxon>
        <taxon>Chromatiaceae</taxon>
        <taxon>Rheinheimera</taxon>
    </lineage>
</organism>
<protein>
    <submittedName>
        <fullName evidence="7">D-2-hydroxyacid dehydrogenase</fullName>
    </submittedName>
</protein>
<dbReference type="InterPro" id="IPR050418">
    <property type="entry name" value="D-iso_2-hydroxyacid_DH_PdxB"/>
</dbReference>
<evidence type="ECO:0000256" key="3">
    <source>
        <dbReference type="ARBA" id="ARBA00023027"/>
    </source>
</evidence>
<evidence type="ECO:0000256" key="4">
    <source>
        <dbReference type="RuleBase" id="RU003719"/>
    </source>
</evidence>
<dbReference type="CDD" id="cd12162">
    <property type="entry name" value="2-Hacid_dh_4"/>
    <property type="match status" value="1"/>
</dbReference>
<evidence type="ECO:0000259" key="5">
    <source>
        <dbReference type="Pfam" id="PF00389"/>
    </source>
</evidence>
<evidence type="ECO:0000259" key="6">
    <source>
        <dbReference type="Pfam" id="PF02826"/>
    </source>
</evidence>
<proteinExistence type="inferred from homology"/>
<keyword evidence="2 4" id="KW-0560">Oxidoreductase</keyword>
<dbReference type="PANTHER" id="PTHR43761:SF1">
    <property type="entry name" value="D-ISOMER SPECIFIC 2-HYDROXYACID DEHYDROGENASE CATALYTIC DOMAIN-CONTAINING PROTEIN-RELATED"/>
    <property type="match status" value="1"/>
</dbReference>
<comment type="similarity">
    <text evidence="1 4">Belongs to the D-isomer specific 2-hydroxyacid dehydrogenase family.</text>
</comment>
<dbReference type="InterPro" id="IPR006140">
    <property type="entry name" value="D-isomer_DH_NAD-bd"/>
</dbReference>
<keyword evidence="8" id="KW-1185">Reference proteome</keyword>
<comment type="caution">
    <text evidence="7">The sequence shown here is derived from an EMBL/GenBank/DDBJ whole genome shotgun (WGS) entry which is preliminary data.</text>
</comment>
<evidence type="ECO:0000313" key="7">
    <source>
        <dbReference type="EMBL" id="MDP5137180.1"/>
    </source>
</evidence>
<dbReference type="PANTHER" id="PTHR43761">
    <property type="entry name" value="D-ISOMER SPECIFIC 2-HYDROXYACID DEHYDROGENASE FAMILY PROTEIN (AFU_ORTHOLOGUE AFUA_1G13630)"/>
    <property type="match status" value="1"/>
</dbReference>
<dbReference type="Proteomes" id="UP001231109">
    <property type="component" value="Unassembled WGS sequence"/>
</dbReference>
<dbReference type="InterPro" id="IPR036291">
    <property type="entry name" value="NAD(P)-bd_dom_sf"/>
</dbReference>
<dbReference type="Gene3D" id="3.40.50.720">
    <property type="entry name" value="NAD(P)-binding Rossmann-like Domain"/>
    <property type="match status" value="2"/>
</dbReference>
<dbReference type="InterPro" id="IPR006139">
    <property type="entry name" value="D-isomer_2_OHA_DH_cat_dom"/>
</dbReference>
<evidence type="ECO:0000313" key="8">
    <source>
        <dbReference type="Proteomes" id="UP001231109"/>
    </source>
</evidence>
<dbReference type="Pfam" id="PF02826">
    <property type="entry name" value="2-Hacid_dh_C"/>
    <property type="match status" value="1"/>
</dbReference>
<name>A0ABT9I1B2_9GAMM</name>
<dbReference type="EMBL" id="JAPJDZ010000040">
    <property type="protein sequence ID" value="MDP5137180.1"/>
    <property type="molecule type" value="Genomic_DNA"/>
</dbReference>
<dbReference type="Pfam" id="PF00389">
    <property type="entry name" value="2-Hacid_dh"/>
    <property type="match status" value="1"/>
</dbReference>
<keyword evidence="3" id="KW-0520">NAD</keyword>